<evidence type="ECO:0000313" key="2">
    <source>
        <dbReference type="Proteomes" id="UP001597343"/>
    </source>
</evidence>
<dbReference type="RefSeq" id="WP_386049552.1">
    <property type="nucleotide sequence ID" value="NZ_JBHUIO010000012.1"/>
</dbReference>
<protein>
    <submittedName>
        <fullName evidence="1">Uncharacterized protein</fullName>
    </submittedName>
</protein>
<comment type="caution">
    <text evidence="1">The sequence shown here is derived from an EMBL/GenBank/DDBJ whole genome shotgun (WGS) entry which is preliminary data.</text>
</comment>
<accession>A0ABW5A1P3</accession>
<sequence>MDHDNSVICTSNQELTVNHLYTIEDYLTLNIQVRSGDFAGSSNFCISKENAILISRSLSDMHKKLMGSCAIEDYDSDAHLQIEVNSFGRVLVYGQIGGSHEDHYMKFKFISDQAALELLRRLFLSYIKYY</sequence>
<organism evidence="1 2">
    <name type="scientific">Tumebacillus lipolyticus</name>
    <dbReference type="NCBI Taxonomy" id="1280370"/>
    <lineage>
        <taxon>Bacteria</taxon>
        <taxon>Bacillati</taxon>
        <taxon>Bacillota</taxon>
        <taxon>Bacilli</taxon>
        <taxon>Bacillales</taxon>
        <taxon>Alicyclobacillaceae</taxon>
        <taxon>Tumebacillus</taxon>
    </lineage>
</organism>
<gene>
    <name evidence="1" type="ORF">ACFSOY_19550</name>
</gene>
<dbReference type="Proteomes" id="UP001597343">
    <property type="component" value="Unassembled WGS sequence"/>
</dbReference>
<dbReference type="EMBL" id="JBHUIO010000012">
    <property type="protein sequence ID" value="MFD2172163.1"/>
    <property type="molecule type" value="Genomic_DNA"/>
</dbReference>
<evidence type="ECO:0000313" key="1">
    <source>
        <dbReference type="EMBL" id="MFD2172163.1"/>
    </source>
</evidence>
<proteinExistence type="predicted"/>
<reference evidence="2" key="1">
    <citation type="journal article" date="2019" name="Int. J. Syst. Evol. Microbiol.">
        <title>The Global Catalogue of Microorganisms (GCM) 10K type strain sequencing project: providing services to taxonomists for standard genome sequencing and annotation.</title>
        <authorList>
            <consortium name="The Broad Institute Genomics Platform"/>
            <consortium name="The Broad Institute Genome Sequencing Center for Infectious Disease"/>
            <person name="Wu L."/>
            <person name="Ma J."/>
        </authorList>
    </citation>
    <scope>NUCLEOTIDE SEQUENCE [LARGE SCALE GENOMIC DNA]</scope>
    <source>
        <strain evidence="2">CGMCC 1.13574</strain>
    </source>
</reference>
<keyword evidence="2" id="KW-1185">Reference proteome</keyword>
<name>A0ABW5A1P3_9BACL</name>